<keyword evidence="1" id="KW-0812">Transmembrane</keyword>
<evidence type="ECO:0000313" key="2">
    <source>
        <dbReference type="EMBL" id="BDS09767.1"/>
    </source>
</evidence>
<accession>A0A915YB06</accession>
<dbReference type="KEGG" id="aup:AsAng_0004720"/>
<gene>
    <name evidence="2" type="ORF">AsAng_0004720</name>
</gene>
<keyword evidence="1" id="KW-0472">Membrane</keyword>
<dbReference type="Proteomes" id="UP001060919">
    <property type="component" value="Chromosome"/>
</dbReference>
<keyword evidence="3" id="KW-1185">Reference proteome</keyword>
<dbReference type="AlphaFoldDB" id="A0A915YB06"/>
<name>A0A915YB06_9BACT</name>
<evidence type="ECO:0000256" key="1">
    <source>
        <dbReference type="SAM" id="Phobius"/>
    </source>
</evidence>
<evidence type="ECO:0000313" key="3">
    <source>
        <dbReference type="Proteomes" id="UP001060919"/>
    </source>
</evidence>
<dbReference type="RefSeq" id="WP_264791130.1">
    <property type="nucleotide sequence ID" value="NZ_AP026867.1"/>
</dbReference>
<dbReference type="EMBL" id="AP026867">
    <property type="protein sequence ID" value="BDS09767.1"/>
    <property type="molecule type" value="Genomic_DNA"/>
</dbReference>
<proteinExistence type="predicted"/>
<feature type="transmembrane region" description="Helical" evidence="1">
    <location>
        <begin position="6"/>
        <end position="26"/>
    </location>
</feature>
<organism evidence="2 3">
    <name type="scientific">Aureispira anguillae</name>
    <dbReference type="NCBI Taxonomy" id="2864201"/>
    <lineage>
        <taxon>Bacteria</taxon>
        <taxon>Pseudomonadati</taxon>
        <taxon>Bacteroidota</taxon>
        <taxon>Saprospiria</taxon>
        <taxon>Saprospirales</taxon>
        <taxon>Saprospiraceae</taxon>
        <taxon>Aureispira</taxon>
    </lineage>
</organism>
<protein>
    <submittedName>
        <fullName evidence="2">Uncharacterized protein</fullName>
    </submittedName>
</protein>
<keyword evidence="1" id="KW-1133">Transmembrane helix</keyword>
<reference evidence="2" key="1">
    <citation type="submission" date="2022-09" db="EMBL/GenBank/DDBJ databases">
        <title>Aureispira anguillicida sp. nov., isolated from Leptocephalus of Japanese eel Anguilla japonica.</title>
        <authorList>
            <person name="Yuasa K."/>
            <person name="Mekata T."/>
            <person name="Ikunari K."/>
        </authorList>
    </citation>
    <scope>NUCLEOTIDE SEQUENCE</scope>
    <source>
        <strain evidence="2">EL160426</strain>
    </source>
</reference>
<sequence length="123" mass="13714">MNLSKFIVVINIIFMIVLFSASTISATNSNNDPIAKETLSVGEEKVTGGPRDVVQTMTDVTVSQQQTDNLYITIIKVGGGIQCKVTTDRLHTIISTEEWDAGDYRIETIDDFNVYQEFYITVN</sequence>